<protein>
    <submittedName>
        <fullName evidence="5">Stage 0 sporulation protein B (Sporulation initiation phosphotransferase)</fullName>
        <ecNumber evidence="5">2.7.-.-</ecNumber>
    </submittedName>
</protein>
<dbReference type="EMBL" id="JAFBFC010000001">
    <property type="protein sequence ID" value="MBM7701376.1"/>
    <property type="molecule type" value="Genomic_DNA"/>
</dbReference>
<dbReference type="SMART" id="SM01317">
    <property type="entry name" value="SPOB_ab"/>
    <property type="match status" value="1"/>
</dbReference>
<comment type="caution">
    <text evidence="5">The sequence shown here is derived from an EMBL/GenBank/DDBJ whole genome shotgun (WGS) entry which is preliminary data.</text>
</comment>
<keyword evidence="3" id="KW-0418">Kinase</keyword>
<dbReference type="Pfam" id="PF14682">
    <property type="entry name" value="SPOB_ab"/>
    <property type="match status" value="1"/>
</dbReference>
<dbReference type="InterPro" id="IPR039506">
    <property type="entry name" value="SPOB_a"/>
</dbReference>
<name>A0ABS2QPK8_9BACI</name>
<evidence type="ECO:0000313" key="5">
    <source>
        <dbReference type="EMBL" id="MBM7701376.1"/>
    </source>
</evidence>
<dbReference type="Pfam" id="PF14689">
    <property type="entry name" value="SPOB_a"/>
    <property type="match status" value="1"/>
</dbReference>
<dbReference type="EC" id="2.7.-.-" evidence="5"/>
<sequence>MKKEWNVVDILRYARHDWLNKLQLIKGNIALNRLDRANEIIEEIIIEAKHESSLTNTKMNLFAGYIMTYHWNSLPLRLEVEVLGEARDLSHYDKELYEWLSSFVHVLEETSDYTEENHLSISLFFDQSSVRFFFDFSGILTDSSDVEKWLMKYGYNQRLQVISQEVTTNEASVVIELNEE</sequence>
<organism evidence="5 6">
    <name type="scientific">Priestia iocasae</name>
    <dbReference type="NCBI Taxonomy" id="2291674"/>
    <lineage>
        <taxon>Bacteria</taxon>
        <taxon>Bacillati</taxon>
        <taxon>Bacillota</taxon>
        <taxon>Bacilli</taxon>
        <taxon>Bacillales</taxon>
        <taxon>Bacillaceae</taxon>
        <taxon>Priestia</taxon>
    </lineage>
</organism>
<dbReference type="Gene3D" id="1.10.287.130">
    <property type="match status" value="1"/>
</dbReference>
<dbReference type="RefSeq" id="WP_205182655.1">
    <property type="nucleotide sequence ID" value="NZ_JAFBFC010000001.1"/>
</dbReference>
<proteinExistence type="predicted"/>
<evidence type="ECO:0000313" key="6">
    <source>
        <dbReference type="Proteomes" id="UP000809829"/>
    </source>
</evidence>
<keyword evidence="2 5" id="KW-0808">Transferase</keyword>
<gene>
    <name evidence="5" type="ORF">JOC83_000202</name>
</gene>
<evidence type="ECO:0000259" key="4">
    <source>
        <dbReference type="SMART" id="SM01317"/>
    </source>
</evidence>
<dbReference type="InterPro" id="IPR016122">
    <property type="entry name" value="SpoOB_C"/>
</dbReference>
<evidence type="ECO:0000256" key="2">
    <source>
        <dbReference type="ARBA" id="ARBA00022679"/>
    </source>
</evidence>
<dbReference type="InterPro" id="IPR037100">
    <property type="entry name" value="Spo0B_C_sf"/>
</dbReference>
<dbReference type="Proteomes" id="UP000809829">
    <property type="component" value="Unassembled WGS sequence"/>
</dbReference>
<keyword evidence="1" id="KW-0597">Phosphoprotein</keyword>
<dbReference type="GO" id="GO:0016740">
    <property type="term" value="F:transferase activity"/>
    <property type="evidence" value="ECO:0007669"/>
    <property type="project" value="UniProtKB-KW"/>
</dbReference>
<dbReference type="Gene3D" id="3.30.565.30">
    <property type="entry name" value="Sporulation initiation phosphotransferase B (SpoOB), C-terminal domain"/>
    <property type="match status" value="1"/>
</dbReference>
<evidence type="ECO:0000256" key="3">
    <source>
        <dbReference type="ARBA" id="ARBA00022777"/>
    </source>
</evidence>
<dbReference type="InterPro" id="IPR016120">
    <property type="entry name" value="Sig_transdc_His_kin_SpoOB"/>
</dbReference>
<evidence type="ECO:0000256" key="1">
    <source>
        <dbReference type="ARBA" id="ARBA00022553"/>
    </source>
</evidence>
<dbReference type="SUPFAM" id="SSF55890">
    <property type="entry name" value="Sporulation response regulatory protein Spo0B"/>
    <property type="match status" value="1"/>
</dbReference>
<reference evidence="5 6" key="1">
    <citation type="submission" date="2021-01" db="EMBL/GenBank/DDBJ databases">
        <title>Genomic Encyclopedia of Type Strains, Phase IV (KMG-IV): sequencing the most valuable type-strain genomes for metagenomic binning, comparative biology and taxonomic classification.</title>
        <authorList>
            <person name="Goeker M."/>
        </authorList>
    </citation>
    <scope>NUCLEOTIDE SEQUENCE [LARGE SCALE GENOMIC DNA]</scope>
    <source>
        <strain evidence="5 6">DSM 104297</strain>
    </source>
</reference>
<accession>A0ABS2QPK8</accession>
<keyword evidence="6" id="KW-1185">Reference proteome</keyword>
<feature type="domain" description="Sporulation initiation phosphotransferase B C-terminal" evidence="4">
    <location>
        <begin position="59"/>
        <end position="173"/>
    </location>
</feature>